<name>M7NVC5_9BACT</name>
<keyword evidence="3" id="KW-0479">Metal-binding</keyword>
<proteinExistence type="inferred from homology"/>
<keyword evidence="2" id="KW-0732">Signal</keyword>
<evidence type="ECO:0000256" key="1">
    <source>
        <dbReference type="ARBA" id="ARBA00008520"/>
    </source>
</evidence>
<keyword evidence="5" id="KW-1185">Reference proteome</keyword>
<dbReference type="SUPFAM" id="SSF53850">
    <property type="entry name" value="Periplasmic binding protein-like II"/>
    <property type="match status" value="1"/>
</dbReference>
<dbReference type="EMBL" id="AODQ01000059">
    <property type="protein sequence ID" value="EMR02414.1"/>
    <property type="molecule type" value="Genomic_DNA"/>
</dbReference>
<dbReference type="GO" id="GO:0046872">
    <property type="term" value="F:metal ion binding"/>
    <property type="evidence" value="ECO:0007669"/>
    <property type="project" value="UniProtKB-KW"/>
</dbReference>
<dbReference type="PANTHER" id="PTHR30006">
    <property type="entry name" value="THIAMINE-BINDING PERIPLASMIC PROTEIN-RELATED"/>
    <property type="match status" value="1"/>
</dbReference>
<dbReference type="RefSeq" id="WP_009195848.1">
    <property type="nucleotide sequence ID" value="NZ_AODQ01000059.1"/>
</dbReference>
<dbReference type="AlphaFoldDB" id="M7NVC5"/>
<evidence type="ECO:0000256" key="2">
    <source>
        <dbReference type="ARBA" id="ARBA00022729"/>
    </source>
</evidence>
<feature type="binding site" evidence="3">
    <location>
        <position position="48"/>
    </location>
    <ligand>
        <name>Fe cation</name>
        <dbReference type="ChEBI" id="CHEBI:24875"/>
    </ligand>
</feature>
<reference evidence="4 5" key="1">
    <citation type="journal article" date="2013" name="Genome Announc.">
        <title>Draft Genome Sequence of Cesiribacter andamanensis Strain AMV16T, Isolated from a Soil Sample from a Mud Volcano in the Andaman Islands, India.</title>
        <authorList>
            <person name="Shivaji S."/>
            <person name="Ara S."/>
            <person name="Begum Z."/>
            <person name="Srinivas T.N."/>
            <person name="Singh A."/>
            <person name="Kumar Pinnaka A."/>
        </authorList>
    </citation>
    <scope>NUCLEOTIDE SEQUENCE [LARGE SCALE GENOMIC DNA]</scope>
    <source>
        <strain evidence="4 5">AMV16</strain>
    </source>
</reference>
<dbReference type="PATRIC" id="fig|1279009.4.peg.2489"/>
<evidence type="ECO:0000256" key="3">
    <source>
        <dbReference type="PIRSR" id="PIRSR002825-1"/>
    </source>
</evidence>
<dbReference type="Pfam" id="PF13343">
    <property type="entry name" value="SBP_bac_6"/>
    <property type="match status" value="1"/>
</dbReference>
<dbReference type="InterPro" id="IPR026045">
    <property type="entry name" value="Ferric-bd"/>
</dbReference>
<feature type="binding site" evidence="3">
    <location>
        <position position="235"/>
    </location>
    <ligand>
        <name>Fe cation</name>
        <dbReference type="ChEBI" id="CHEBI:24875"/>
    </ligand>
</feature>
<sequence>MNYFSFVLLGLFSLSLLGCSGERSSENTTAADTTAQAAGEVNVYTHRHYESDQELFRRFEQQTGIKVNVVSASADELIQRLQMEGQNSPADVLITVDGGRLWRAKSQGLLSPVQSKVLTDNIPAPFRDKEGQWFGLTYRARILAYDSTRIRPGQLATYADLANPRFKGQILVRSSDNLYNQSLLASIIAHEGSEAALRWAKGVVANMARQPKGNDRDQVKTVTSGQGSIAIVNSYYIGNMLASEDAAEAEAGRKVKVFFPNQEGRGTHINVSGGGVTRHAPNRQNAIKFLEYLSSDEAQQVFAQANYEYPVKEGVAWSPTLQKWGRFKADTLDLEALGRYNAEAVTIFDKAGWK</sequence>
<evidence type="ECO:0000313" key="5">
    <source>
        <dbReference type="Proteomes" id="UP000011910"/>
    </source>
</evidence>
<keyword evidence="3" id="KW-0408">Iron</keyword>
<comment type="caution">
    <text evidence="4">The sequence shown here is derived from an EMBL/GenBank/DDBJ whole genome shotgun (WGS) entry which is preliminary data.</text>
</comment>
<dbReference type="PIRSF" id="PIRSF002825">
    <property type="entry name" value="CfbpA"/>
    <property type="match status" value="1"/>
</dbReference>
<feature type="binding site" evidence="3">
    <location>
        <position position="236"/>
    </location>
    <ligand>
        <name>Fe cation</name>
        <dbReference type="ChEBI" id="CHEBI:24875"/>
    </ligand>
</feature>
<protein>
    <submittedName>
        <fullName evidence="4">Iron uptake protein A1</fullName>
    </submittedName>
</protein>
<comment type="similarity">
    <text evidence="1">Belongs to the bacterial solute-binding protein 1 family.</text>
</comment>
<dbReference type="PANTHER" id="PTHR30006:SF15">
    <property type="entry name" value="IRON-UTILIZATION PERIPLASMIC PROTEIN"/>
    <property type="match status" value="1"/>
</dbReference>
<dbReference type="STRING" id="1279009.ADICEAN_02457"/>
<dbReference type="eggNOG" id="COG1840">
    <property type="taxonomic scope" value="Bacteria"/>
</dbReference>
<evidence type="ECO:0000313" key="4">
    <source>
        <dbReference type="EMBL" id="EMR02414.1"/>
    </source>
</evidence>
<accession>M7NVC5</accession>
<dbReference type="OrthoDB" id="9769319at2"/>
<dbReference type="GO" id="GO:0030288">
    <property type="term" value="C:outer membrane-bounded periplasmic space"/>
    <property type="evidence" value="ECO:0007669"/>
    <property type="project" value="TreeGrafter"/>
</dbReference>
<dbReference type="Proteomes" id="UP000011910">
    <property type="component" value="Unassembled WGS sequence"/>
</dbReference>
<gene>
    <name evidence="4" type="primary">futA1</name>
    <name evidence="4" type="ORF">ADICEAN_02457</name>
</gene>
<organism evidence="4 5">
    <name type="scientific">Cesiribacter andamanensis AMV16</name>
    <dbReference type="NCBI Taxonomy" id="1279009"/>
    <lineage>
        <taxon>Bacteria</taxon>
        <taxon>Pseudomonadati</taxon>
        <taxon>Bacteroidota</taxon>
        <taxon>Cytophagia</taxon>
        <taxon>Cytophagales</taxon>
        <taxon>Cesiribacteraceae</taxon>
        <taxon>Cesiribacter</taxon>
    </lineage>
</organism>
<dbReference type="CDD" id="cd13542">
    <property type="entry name" value="PBP2_FutA1_ilke"/>
    <property type="match status" value="1"/>
</dbReference>
<dbReference type="Gene3D" id="3.40.190.10">
    <property type="entry name" value="Periplasmic binding protein-like II"/>
    <property type="match status" value="2"/>
</dbReference>